<reference evidence="11" key="2">
    <citation type="submission" date="2023-11" db="EMBL/GenBank/DDBJ databases">
        <title>MicrobeMod: A computational toolkit for identifying prokaryotic methylation and restriction-modification with nanopore sequencing.</title>
        <authorList>
            <person name="Crits-Christoph A."/>
            <person name="Kang S.C."/>
            <person name="Lee H."/>
            <person name="Ostrov N."/>
        </authorList>
    </citation>
    <scope>NUCLEOTIDE SEQUENCE</scope>
    <source>
        <strain evidence="11">ATCC 51242</strain>
    </source>
</reference>
<evidence type="ECO:0000256" key="3">
    <source>
        <dbReference type="ARBA" id="ARBA00011245"/>
    </source>
</evidence>
<evidence type="ECO:0000256" key="6">
    <source>
        <dbReference type="ARBA" id="ARBA00048169"/>
    </source>
</evidence>
<dbReference type="GO" id="GO:0004418">
    <property type="term" value="F:hydroxymethylbilane synthase activity"/>
    <property type="evidence" value="ECO:0007669"/>
    <property type="project" value="UniProtKB-UniRule"/>
</dbReference>
<dbReference type="PATRIC" id="fig|42256.3.peg.1780"/>
<dbReference type="Pfam" id="PF03900">
    <property type="entry name" value="Porphobil_deamC"/>
    <property type="match status" value="1"/>
</dbReference>
<dbReference type="Proteomes" id="UP001281130">
    <property type="component" value="Unassembled WGS sequence"/>
</dbReference>
<reference evidence="10 12" key="1">
    <citation type="submission" date="2014-03" db="EMBL/GenBank/DDBJ databases">
        <title>Complete genome sequence of the Radio-Resistant Rubrobacter radiotolerans RSPS-4.</title>
        <authorList>
            <person name="Egas C.C."/>
            <person name="Barroso C.C."/>
            <person name="Froufe H.J.C."/>
            <person name="Pacheco J.J."/>
            <person name="Albuquerque L.L."/>
            <person name="da Costa M.M.S."/>
        </authorList>
    </citation>
    <scope>NUCLEOTIDE SEQUENCE [LARGE SCALE GENOMIC DNA]</scope>
    <source>
        <strain evidence="10 12">RSPS-4</strain>
    </source>
</reference>
<dbReference type="InterPro" id="IPR036803">
    <property type="entry name" value="Porphobilinogen_deaminase_C_sf"/>
</dbReference>
<dbReference type="SUPFAM" id="SSF54782">
    <property type="entry name" value="Porphobilinogen deaminase (hydroxymethylbilane synthase), C-terminal domain"/>
    <property type="match status" value="1"/>
</dbReference>
<dbReference type="InterPro" id="IPR000860">
    <property type="entry name" value="HemC"/>
</dbReference>
<dbReference type="FunFam" id="3.40.190.10:FF:000005">
    <property type="entry name" value="Porphobilinogen deaminase"/>
    <property type="match status" value="1"/>
</dbReference>
<comment type="function">
    <text evidence="1 7">Tetrapolymerization of the monopyrrole PBG into the hydroxymethylbilane pre-uroporphyrinogen in several discrete steps.</text>
</comment>
<evidence type="ECO:0000256" key="1">
    <source>
        <dbReference type="ARBA" id="ARBA00002869"/>
    </source>
</evidence>
<evidence type="ECO:0000313" key="12">
    <source>
        <dbReference type="Proteomes" id="UP000025229"/>
    </source>
</evidence>
<name>A0A023X4R7_RUBRA</name>
<dbReference type="InterPro" id="IPR022418">
    <property type="entry name" value="Porphobilinogen_deaminase_C"/>
</dbReference>
<keyword evidence="4 7" id="KW-0808">Transferase</keyword>
<dbReference type="Gene3D" id="3.30.160.40">
    <property type="entry name" value="Porphobilinogen deaminase, C-terminal domain"/>
    <property type="match status" value="1"/>
</dbReference>
<organism evidence="10 12">
    <name type="scientific">Rubrobacter radiotolerans</name>
    <name type="common">Arthrobacter radiotolerans</name>
    <dbReference type="NCBI Taxonomy" id="42256"/>
    <lineage>
        <taxon>Bacteria</taxon>
        <taxon>Bacillati</taxon>
        <taxon>Actinomycetota</taxon>
        <taxon>Rubrobacteria</taxon>
        <taxon>Rubrobacterales</taxon>
        <taxon>Rubrobacteraceae</taxon>
        <taxon>Rubrobacter</taxon>
    </lineage>
</organism>
<evidence type="ECO:0000259" key="8">
    <source>
        <dbReference type="Pfam" id="PF01379"/>
    </source>
</evidence>
<sequence>MTSRAPAKTLVLGTRGSKLALVQAETVAGRLRGRGFSVEVRPIKTTAEERPEESLAQIDQRDLFTRQLDEALLRGEIDLAVHSLKDIPTEVPEGIDLVAVPERHEPSDVLVSAERYTLETLPEGALVATSSLRRRAQLLNRRPDLVVVEIRGNVDTRVRKVIVEGHAEAAVLAGAGLARIGHEAPRTTLPHDAVLPAVGQGALAVAMRGDHPLAEKVRELLNDPAAERATRAERAMLGALEGGCRVPVGGYALAEGRKVRLRGRVVSIDGALLYEAEGSGEDPEAVGRGVARDLSEQGAEVVLGEVRRARSGA</sequence>
<feature type="modified residue" description="S-(dipyrrolylmethanemethyl)cysteine" evidence="7">
    <location>
        <position position="244"/>
    </location>
</feature>
<dbReference type="eggNOG" id="COG0181">
    <property type="taxonomic scope" value="Bacteria"/>
</dbReference>
<comment type="subunit">
    <text evidence="3 7">Monomer.</text>
</comment>
<dbReference type="HAMAP" id="MF_00260">
    <property type="entry name" value="Porphobil_deam"/>
    <property type="match status" value="1"/>
</dbReference>
<feature type="domain" description="Porphobilinogen deaminase C-terminal" evidence="9">
    <location>
        <begin position="230"/>
        <end position="294"/>
    </location>
</feature>
<dbReference type="Proteomes" id="UP000025229">
    <property type="component" value="Chromosome"/>
</dbReference>
<accession>A0A023X4R7</accession>
<dbReference type="PRINTS" id="PR00151">
    <property type="entry name" value="PORPHBDMNASE"/>
</dbReference>
<dbReference type="Gene3D" id="3.40.190.10">
    <property type="entry name" value="Periplasmic binding protein-like II"/>
    <property type="match status" value="2"/>
</dbReference>
<protein>
    <recommendedName>
        <fullName evidence="7">Porphobilinogen deaminase</fullName>
        <shortName evidence="7">PBG</shortName>
        <ecNumber evidence="7">2.5.1.61</ecNumber>
    </recommendedName>
    <alternativeName>
        <fullName evidence="7">Hydroxymethylbilane synthase</fullName>
        <shortName evidence="7">HMBS</shortName>
    </alternativeName>
    <alternativeName>
        <fullName evidence="7">Pre-uroporphyrinogen synthase</fullName>
    </alternativeName>
</protein>
<evidence type="ECO:0000313" key="11">
    <source>
        <dbReference type="EMBL" id="MDX5894445.1"/>
    </source>
</evidence>
<evidence type="ECO:0000256" key="2">
    <source>
        <dbReference type="ARBA" id="ARBA00005638"/>
    </source>
</evidence>
<dbReference type="InterPro" id="IPR022417">
    <property type="entry name" value="Porphobilin_deaminase_N"/>
</dbReference>
<feature type="domain" description="Porphobilinogen deaminase N-terminal" evidence="8">
    <location>
        <begin position="10"/>
        <end position="211"/>
    </location>
</feature>
<evidence type="ECO:0000256" key="5">
    <source>
        <dbReference type="ARBA" id="ARBA00023244"/>
    </source>
</evidence>
<evidence type="ECO:0000256" key="7">
    <source>
        <dbReference type="HAMAP-Rule" id="MF_00260"/>
    </source>
</evidence>
<dbReference type="EMBL" id="JAWXXX010000001">
    <property type="protein sequence ID" value="MDX5894445.1"/>
    <property type="molecule type" value="Genomic_DNA"/>
</dbReference>
<dbReference type="PANTHER" id="PTHR11557:SF0">
    <property type="entry name" value="PORPHOBILINOGEN DEAMINASE"/>
    <property type="match status" value="1"/>
</dbReference>
<evidence type="ECO:0000313" key="10">
    <source>
        <dbReference type="EMBL" id="AHY47039.1"/>
    </source>
</evidence>
<dbReference type="HOGENOM" id="CLU_019704_1_0_11"/>
<proteinExistence type="inferred from homology"/>
<dbReference type="OrthoDB" id="9810298at2"/>
<dbReference type="PANTHER" id="PTHR11557">
    <property type="entry name" value="PORPHOBILINOGEN DEAMINASE"/>
    <property type="match status" value="1"/>
</dbReference>
<comment type="miscellaneous">
    <text evidence="7">The porphobilinogen subunits are added to the dipyrromethane group.</text>
</comment>
<evidence type="ECO:0000259" key="9">
    <source>
        <dbReference type="Pfam" id="PF03900"/>
    </source>
</evidence>
<dbReference type="PIRSF" id="PIRSF001438">
    <property type="entry name" value="4pyrrol_synth_OHMeBilane_synth"/>
    <property type="match status" value="1"/>
</dbReference>
<dbReference type="PROSITE" id="PS00533">
    <property type="entry name" value="PORPHOBILINOGEN_DEAM"/>
    <property type="match status" value="1"/>
</dbReference>
<dbReference type="EMBL" id="CP007514">
    <property type="protein sequence ID" value="AHY47039.1"/>
    <property type="molecule type" value="Genomic_DNA"/>
</dbReference>
<dbReference type="GO" id="GO:0005737">
    <property type="term" value="C:cytoplasm"/>
    <property type="evidence" value="ECO:0007669"/>
    <property type="project" value="UniProtKB-UniRule"/>
</dbReference>
<dbReference type="RefSeq" id="WP_038682048.1">
    <property type="nucleotide sequence ID" value="NZ_CP007514.1"/>
</dbReference>
<dbReference type="EC" id="2.5.1.61" evidence="7"/>
<keyword evidence="12" id="KW-1185">Reference proteome</keyword>
<dbReference type="STRING" id="42256.RradSPS_1756"/>
<dbReference type="GO" id="GO:0006782">
    <property type="term" value="P:protoporphyrinogen IX biosynthetic process"/>
    <property type="evidence" value="ECO:0007669"/>
    <property type="project" value="UniProtKB-UniRule"/>
</dbReference>
<dbReference type="InterPro" id="IPR022419">
    <property type="entry name" value="Porphobilin_deaminase_cofac_BS"/>
</dbReference>
<dbReference type="AlphaFoldDB" id="A0A023X4R7"/>
<dbReference type="KEGG" id="rrd:RradSPS_1756"/>
<comment type="catalytic activity">
    <reaction evidence="6 7">
        <text>4 porphobilinogen + H2O = hydroxymethylbilane + 4 NH4(+)</text>
        <dbReference type="Rhea" id="RHEA:13185"/>
        <dbReference type="ChEBI" id="CHEBI:15377"/>
        <dbReference type="ChEBI" id="CHEBI:28938"/>
        <dbReference type="ChEBI" id="CHEBI:57845"/>
        <dbReference type="ChEBI" id="CHEBI:58126"/>
        <dbReference type="EC" id="2.5.1.61"/>
    </reaction>
</comment>
<keyword evidence="5 7" id="KW-0627">Porphyrin biosynthesis</keyword>
<comment type="cofactor">
    <cofactor evidence="7">
        <name>dipyrromethane</name>
        <dbReference type="ChEBI" id="CHEBI:60342"/>
    </cofactor>
    <text evidence="7">Binds 1 dipyrromethane group covalently.</text>
</comment>
<dbReference type="NCBIfam" id="TIGR00212">
    <property type="entry name" value="hemC"/>
    <property type="match status" value="1"/>
</dbReference>
<gene>
    <name evidence="7 11" type="primary">hemC</name>
    <name evidence="10" type="ORF">RradSPS_1756</name>
    <name evidence="11" type="ORF">SIL72_10445</name>
</gene>
<dbReference type="SUPFAM" id="SSF53850">
    <property type="entry name" value="Periplasmic binding protein-like II"/>
    <property type="match status" value="1"/>
</dbReference>
<comment type="similarity">
    <text evidence="2 7">Belongs to the HMBS family.</text>
</comment>
<dbReference type="Pfam" id="PF01379">
    <property type="entry name" value="Porphobil_deam"/>
    <property type="match status" value="1"/>
</dbReference>
<evidence type="ECO:0000256" key="4">
    <source>
        <dbReference type="ARBA" id="ARBA00022679"/>
    </source>
</evidence>